<gene>
    <name evidence="2" type="ORF">CAL28_02915</name>
</gene>
<evidence type="ECO:0000259" key="1">
    <source>
        <dbReference type="Pfam" id="PF12680"/>
    </source>
</evidence>
<dbReference type="PIRSF" id="PIRSF030561">
    <property type="entry name" value="UCP030561"/>
    <property type="match status" value="1"/>
</dbReference>
<dbReference type="OrthoDB" id="9797178at2"/>
<dbReference type="Pfam" id="PF12680">
    <property type="entry name" value="SnoaL_2"/>
    <property type="match status" value="1"/>
</dbReference>
<reference evidence="3" key="1">
    <citation type="submission" date="2017-05" db="EMBL/GenBank/DDBJ databases">
        <title>Complete and WGS of Bordetella genogroups.</title>
        <authorList>
            <person name="Spilker T."/>
            <person name="Lipuma J."/>
        </authorList>
    </citation>
    <scope>NUCLEOTIDE SEQUENCE [LARGE SCALE GENOMIC DNA]</scope>
    <source>
        <strain evidence="3">AU8856</strain>
    </source>
</reference>
<name>A0A261UZB0_9BORD</name>
<dbReference type="EMBL" id="NEVS01000001">
    <property type="protein sequence ID" value="OZI66692.1"/>
    <property type="molecule type" value="Genomic_DNA"/>
</dbReference>
<protein>
    <recommendedName>
        <fullName evidence="1">SnoaL-like domain-containing protein</fullName>
    </recommendedName>
</protein>
<proteinExistence type="predicted"/>
<feature type="domain" description="SnoaL-like" evidence="1">
    <location>
        <begin position="22"/>
        <end position="114"/>
    </location>
</feature>
<keyword evidence="3" id="KW-1185">Reference proteome</keyword>
<dbReference type="InterPro" id="IPR037401">
    <property type="entry name" value="SnoaL-like"/>
</dbReference>
<dbReference type="InterPro" id="IPR008317">
    <property type="entry name" value="UCP030561"/>
</dbReference>
<comment type="caution">
    <text evidence="2">The sequence shown here is derived from an EMBL/GenBank/DDBJ whole genome shotgun (WGS) entry which is preliminary data.</text>
</comment>
<accession>A0A261UZB0</accession>
<evidence type="ECO:0000313" key="3">
    <source>
        <dbReference type="Proteomes" id="UP000215767"/>
    </source>
</evidence>
<evidence type="ECO:0000313" key="2">
    <source>
        <dbReference type="EMBL" id="OZI66692.1"/>
    </source>
</evidence>
<organism evidence="2 3">
    <name type="scientific">Bordetella genomosp. 11</name>
    <dbReference type="NCBI Taxonomy" id="1416808"/>
    <lineage>
        <taxon>Bacteria</taxon>
        <taxon>Pseudomonadati</taxon>
        <taxon>Pseudomonadota</taxon>
        <taxon>Betaproteobacteria</taxon>
        <taxon>Burkholderiales</taxon>
        <taxon>Alcaligenaceae</taxon>
        <taxon>Bordetella</taxon>
    </lineage>
</organism>
<dbReference type="Gene3D" id="3.10.450.50">
    <property type="match status" value="1"/>
</dbReference>
<dbReference type="SUPFAM" id="SSF54427">
    <property type="entry name" value="NTF2-like"/>
    <property type="match status" value="1"/>
</dbReference>
<dbReference type="Proteomes" id="UP000215767">
    <property type="component" value="Unassembled WGS sequence"/>
</dbReference>
<dbReference type="AlphaFoldDB" id="A0A261UZB0"/>
<dbReference type="InterPro" id="IPR032710">
    <property type="entry name" value="NTF2-like_dom_sf"/>
</dbReference>
<sequence>MVPPASPDPRILKAVQQQLIDYNNRDIDAYMRHWSDDCRNFEFPDKLLASGIDQVRARYTERFKDEALHARLINRIAVDDMVVDQEVVTRTFPDGIGEVDIVAIYRVTEGKISHAWFKFGQVRMR</sequence>